<reference evidence="1" key="1">
    <citation type="submission" date="2021-09" db="EMBL/GenBank/DDBJ databases">
        <authorList>
            <consortium name="AG Swart"/>
            <person name="Singh M."/>
            <person name="Singh A."/>
            <person name="Seah K."/>
            <person name="Emmerich C."/>
        </authorList>
    </citation>
    <scope>NUCLEOTIDE SEQUENCE</scope>
    <source>
        <strain evidence="1">ATCC30299</strain>
    </source>
</reference>
<comment type="caution">
    <text evidence="1">The sequence shown here is derived from an EMBL/GenBank/DDBJ whole genome shotgun (WGS) entry which is preliminary data.</text>
</comment>
<sequence>MKEFKEELKRIQLTDLRERRIEQAITNAKDMWEITRRLKRSMRNKPSRFTKLEEARMVDWWRMQYEERTGTGMCDLNQILHQKKRLKELLKH</sequence>
<accession>A0AAU9J460</accession>
<dbReference type="EMBL" id="CAJZBQ010000029">
    <property type="protein sequence ID" value="CAG9321680.1"/>
    <property type="molecule type" value="Genomic_DNA"/>
</dbReference>
<evidence type="ECO:0000313" key="2">
    <source>
        <dbReference type="Proteomes" id="UP001162131"/>
    </source>
</evidence>
<gene>
    <name evidence="1" type="ORF">BSTOLATCC_MIC29842</name>
</gene>
<proteinExistence type="predicted"/>
<name>A0AAU9J460_9CILI</name>
<dbReference type="Proteomes" id="UP001162131">
    <property type="component" value="Unassembled WGS sequence"/>
</dbReference>
<keyword evidence="2" id="KW-1185">Reference proteome</keyword>
<evidence type="ECO:0000313" key="1">
    <source>
        <dbReference type="EMBL" id="CAG9321680.1"/>
    </source>
</evidence>
<dbReference type="AlphaFoldDB" id="A0AAU9J460"/>
<organism evidence="1 2">
    <name type="scientific">Blepharisma stoltei</name>
    <dbReference type="NCBI Taxonomy" id="1481888"/>
    <lineage>
        <taxon>Eukaryota</taxon>
        <taxon>Sar</taxon>
        <taxon>Alveolata</taxon>
        <taxon>Ciliophora</taxon>
        <taxon>Postciliodesmatophora</taxon>
        <taxon>Heterotrichea</taxon>
        <taxon>Heterotrichida</taxon>
        <taxon>Blepharismidae</taxon>
        <taxon>Blepharisma</taxon>
    </lineage>
</organism>
<protein>
    <submittedName>
        <fullName evidence="1">Uncharacterized protein</fullName>
    </submittedName>
</protein>